<evidence type="ECO:0000313" key="1">
    <source>
        <dbReference type="EMBL" id="AJC71100.1"/>
    </source>
</evidence>
<evidence type="ECO:0000313" key="2">
    <source>
        <dbReference type="Proteomes" id="UP000062043"/>
    </source>
</evidence>
<dbReference type="Proteomes" id="UP000062043">
    <property type="component" value="Chromosome"/>
</dbReference>
<dbReference type="OrthoDB" id="95391at2157"/>
<dbReference type="RefSeq" id="WP_062370547.1">
    <property type="nucleotide sequence ID" value="NZ_CP007140.1"/>
</dbReference>
<dbReference type="AlphaFoldDB" id="A0A0X1KIM9"/>
<reference evidence="1 2" key="1">
    <citation type="submission" date="2014-01" db="EMBL/GenBank/DDBJ databases">
        <title>Genome sequencing of Thermococcus guaymasensis.</title>
        <authorList>
            <person name="Zhang X."/>
            <person name="Alvare G."/>
            <person name="Fristensky B."/>
            <person name="Chen L."/>
            <person name="Suen T."/>
            <person name="Chen Q."/>
            <person name="Ma K."/>
        </authorList>
    </citation>
    <scope>NUCLEOTIDE SEQUENCE [LARGE SCALE GENOMIC DNA]</scope>
    <source>
        <strain evidence="1 2">DSM 11113</strain>
    </source>
</reference>
<keyword evidence="2" id="KW-1185">Reference proteome</keyword>
<proteinExistence type="predicted"/>
<dbReference type="GeneID" id="27134440"/>
<protein>
    <submittedName>
        <fullName evidence="1">Uncharacterized protein</fullName>
    </submittedName>
</protein>
<dbReference type="PATRIC" id="fig|1432656.3.peg.399"/>
<sequence length="181" mass="20692">MEARKAIMAVLPELVELEEVDFSQYSSRYLPLAVSFAETGRKGLKEFEEFIKSNGLNISLVGNFLLSVFQYLIIRYRRYGDESVIKPAIKVFLTLKGWLNENGFENQWKLLLHNFVGYLVDMGGMIAKKEECEMARAYLRLIHRLAVEAARTFSEAYFKGLSEKSASILKEVEERCGSGDN</sequence>
<organism evidence="1 2">
    <name type="scientific">Thermococcus guaymasensis DSM 11113</name>
    <dbReference type="NCBI Taxonomy" id="1432656"/>
    <lineage>
        <taxon>Archaea</taxon>
        <taxon>Methanobacteriati</taxon>
        <taxon>Methanobacteriota</taxon>
        <taxon>Thermococci</taxon>
        <taxon>Thermococcales</taxon>
        <taxon>Thermococcaceae</taxon>
        <taxon>Thermococcus</taxon>
    </lineage>
</organism>
<accession>A0A0X1KIM9</accession>
<name>A0A0X1KIM9_9EURY</name>
<gene>
    <name evidence="1" type="ORF">X802_02045</name>
</gene>
<dbReference type="EMBL" id="CP007140">
    <property type="protein sequence ID" value="AJC71100.1"/>
    <property type="molecule type" value="Genomic_DNA"/>
</dbReference>
<dbReference type="KEGG" id="tgy:X802_02045"/>